<dbReference type="InParanoid" id="T1HYU7"/>
<sequence length="85" mass="8994">MRYALLLLLTSVLYVLSAPADKPGSSPGPIQGSPFIPSFDEVVVESSLMVRARNSPRREGRTKLVAVTTPSTNATQTSTTTNSSA</sequence>
<accession>T1HYU7</accession>
<evidence type="ECO:0000313" key="3">
    <source>
        <dbReference type="EnsemblMetazoa" id="RPRC009217-PA"/>
    </source>
</evidence>
<dbReference type="HOGENOM" id="CLU_2515454_0_0_1"/>
<dbReference type="VEuPathDB" id="VectorBase:RPRC009217"/>
<dbReference type="Proteomes" id="UP000015103">
    <property type="component" value="Unassembled WGS sequence"/>
</dbReference>
<reference evidence="3" key="1">
    <citation type="submission" date="2015-05" db="UniProtKB">
        <authorList>
            <consortium name="EnsemblMetazoa"/>
        </authorList>
    </citation>
    <scope>IDENTIFICATION</scope>
</reference>
<evidence type="ECO:0000313" key="4">
    <source>
        <dbReference type="Proteomes" id="UP000015103"/>
    </source>
</evidence>
<feature type="region of interest" description="Disordered" evidence="1">
    <location>
        <begin position="52"/>
        <end position="85"/>
    </location>
</feature>
<keyword evidence="4" id="KW-1185">Reference proteome</keyword>
<name>T1HYU7_RHOPR</name>
<evidence type="ECO:0000256" key="2">
    <source>
        <dbReference type="SAM" id="SignalP"/>
    </source>
</evidence>
<feature type="chain" id="PRO_5043904374" evidence="2">
    <location>
        <begin position="18"/>
        <end position="85"/>
    </location>
</feature>
<proteinExistence type="predicted"/>
<feature type="compositionally biased region" description="Low complexity" evidence="1">
    <location>
        <begin position="68"/>
        <end position="85"/>
    </location>
</feature>
<dbReference type="AlphaFoldDB" id="T1HYU7"/>
<protein>
    <submittedName>
        <fullName evidence="3">Uncharacterized protein</fullName>
    </submittedName>
</protein>
<evidence type="ECO:0000256" key="1">
    <source>
        <dbReference type="SAM" id="MobiDB-lite"/>
    </source>
</evidence>
<keyword evidence="2" id="KW-0732">Signal</keyword>
<dbReference type="EMBL" id="ACPB03009787">
    <property type="status" value="NOT_ANNOTATED_CDS"/>
    <property type="molecule type" value="Genomic_DNA"/>
</dbReference>
<organism evidence="3 4">
    <name type="scientific">Rhodnius prolixus</name>
    <name type="common">Triatomid bug</name>
    <dbReference type="NCBI Taxonomy" id="13249"/>
    <lineage>
        <taxon>Eukaryota</taxon>
        <taxon>Metazoa</taxon>
        <taxon>Ecdysozoa</taxon>
        <taxon>Arthropoda</taxon>
        <taxon>Hexapoda</taxon>
        <taxon>Insecta</taxon>
        <taxon>Pterygota</taxon>
        <taxon>Neoptera</taxon>
        <taxon>Paraneoptera</taxon>
        <taxon>Hemiptera</taxon>
        <taxon>Heteroptera</taxon>
        <taxon>Panheteroptera</taxon>
        <taxon>Cimicomorpha</taxon>
        <taxon>Reduviidae</taxon>
        <taxon>Triatominae</taxon>
        <taxon>Rhodnius</taxon>
    </lineage>
</organism>
<dbReference type="EnsemblMetazoa" id="RPRC009217-RA">
    <property type="protein sequence ID" value="RPRC009217-PA"/>
    <property type="gene ID" value="RPRC009217"/>
</dbReference>
<feature type="signal peptide" evidence="2">
    <location>
        <begin position="1"/>
        <end position="17"/>
    </location>
</feature>